<dbReference type="GO" id="GO:0016020">
    <property type="term" value="C:membrane"/>
    <property type="evidence" value="ECO:0007669"/>
    <property type="project" value="InterPro"/>
</dbReference>
<dbReference type="OrthoDB" id="5439746at2"/>
<dbReference type="InterPro" id="IPR029044">
    <property type="entry name" value="Nucleotide-diphossugar_trans"/>
</dbReference>
<dbReference type="Gene3D" id="3.40.50.12580">
    <property type="match status" value="1"/>
</dbReference>
<dbReference type="GO" id="GO:0047355">
    <property type="term" value="F:CDP-glycerol glycerophosphotransferase activity"/>
    <property type="evidence" value="ECO:0007669"/>
    <property type="project" value="InterPro"/>
</dbReference>
<name>C7LT22_DESBD</name>
<dbReference type="Gene3D" id="3.90.550.10">
    <property type="entry name" value="Spore Coat Polysaccharide Biosynthesis Protein SpsA, Chain A"/>
    <property type="match status" value="1"/>
</dbReference>
<dbReference type="Proteomes" id="UP000002216">
    <property type="component" value="Chromosome"/>
</dbReference>
<dbReference type="RefSeq" id="WP_012805331.1">
    <property type="nucleotide sequence ID" value="NC_013173.1"/>
</dbReference>
<keyword evidence="2" id="KW-0808">Transferase</keyword>
<proteinExistence type="predicted"/>
<dbReference type="eggNOG" id="COG1887">
    <property type="taxonomic scope" value="Bacteria"/>
</dbReference>
<dbReference type="KEGG" id="dba:Dbac_0117"/>
<evidence type="ECO:0000313" key="2">
    <source>
        <dbReference type="EMBL" id="ACU88246.1"/>
    </source>
</evidence>
<accession>C7LT22</accession>
<dbReference type="InterPro" id="IPR001173">
    <property type="entry name" value="Glyco_trans_2-like"/>
</dbReference>
<dbReference type="PANTHER" id="PTHR43685:SF2">
    <property type="entry name" value="GLYCOSYLTRANSFERASE 2-LIKE DOMAIN-CONTAINING PROTEIN"/>
    <property type="match status" value="1"/>
</dbReference>
<protein>
    <submittedName>
        <fullName evidence="2">Glycosyl transferase family 2</fullName>
    </submittedName>
</protein>
<reference evidence="2 3" key="1">
    <citation type="journal article" date="2009" name="Stand. Genomic Sci.">
        <title>Complete genome sequence of Desulfomicrobium baculatum type strain (X).</title>
        <authorList>
            <person name="Copeland A."/>
            <person name="Spring S."/>
            <person name="Goker M."/>
            <person name="Schneider S."/>
            <person name="Lapidus A."/>
            <person name="Del Rio T.G."/>
            <person name="Tice H."/>
            <person name="Cheng J.F."/>
            <person name="Chen F."/>
            <person name="Nolan M."/>
            <person name="Bruce D."/>
            <person name="Goodwin L."/>
            <person name="Pitluck S."/>
            <person name="Ivanova N."/>
            <person name="Mavrommatis K."/>
            <person name="Ovchinnikova G."/>
            <person name="Pati A."/>
            <person name="Chen A."/>
            <person name="Palaniappan K."/>
            <person name="Land M."/>
            <person name="Hauser L."/>
            <person name="Chang Y.J."/>
            <person name="Jeffries C.C."/>
            <person name="Meincke L."/>
            <person name="Sims D."/>
            <person name="Brettin T."/>
            <person name="Detter J.C."/>
            <person name="Han C."/>
            <person name="Chain P."/>
            <person name="Bristow J."/>
            <person name="Eisen J.A."/>
            <person name="Markowitz V."/>
            <person name="Hugenholtz P."/>
            <person name="Kyrpides N.C."/>
            <person name="Klenk H.P."/>
            <person name="Lucas S."/>
        </authorList>
    </citation>
    <scope>NUCLEOTIDE SEQUENCE [LARGE SCALE GENOMIC DNA]</scope>
    <source>
        <strain evidence="3">DSM 4028 / VKM B-1378 / X</strain>
    </source>
</reference>
<dbReference type="PANTHER" id="PTHR43685">
    <property type="entry name" value="GLYCOSYLTRANSFERASE"/>
    <property type="match status" value="1"/>
</dbReference>
<dbReference type="HOGENOM" id="CLU_360081_0_0_7"/>
<dbReference type="CDD" id="cd00761">
    <property type="entry name" value="Glyco_tranf_GTA_type"/>
    <property type="match status" value="1"/>
</dbReference>
<dbReference type="InterPro" id="IPR043148">
    <property type="entry name" value="TagF_C"/>
</dbReference>
<organism evidence="2 3">
    <name type="scientific">Desulfomicrobium baculatum (strain DSM 4028 / VKM B-1378 / X)</name>
    <name type="common">Desulfovibrio baculatus</name>
    <dbReference type="NCBI Taxonomy" id="525897"/>
    <lineage>
        <taxon>Bacteria</taxon>
        <taxon>Pseudomonadati</taxon>
        <taxon>Thermodesulfobacteriota</taxon>
        <taxon>Desulfovibrionia</taxon>
        <taxon>Desulfovibrionales</taxon>
        <taxon>Desulfomicrobiaceae</taxon>
        <taxon>Desulfomicrobium</taxon>
    </lineage>
</organism>
<keyword evidence="3" id="KW-1185">Reference proteome</keyword>
<dbReference type="CAZy" id="GT2">
    <property type="family name" value="Glycosyltransferase Family 2"/>
</dbReference>
<dbReference type="InterPro" id="IPR007554">
    <property type="entry name" value="Glycerophosphate_synth"/>
</dbReference>
<dbReference type="SUPFAM" id="SSF53756">
    <property type="entry name" value="UDP-Glycosyltransferase/glycogen phosphorylase"/>
    <property type="match status" value="1"/>
</dbReference>
<dbReference type="eggNOG" id="COG1215">
    <property type="taxonomic scope" value="Bacteria"/>
</dbReference>
<evidence type="ECO:0000313" key="3">
    <source>
        <dbReference type="Proteomes" id="UP000002216"/>
    </source>
</evidence>
<dbReference type="InterPro" id="IPR050834">
    <property type="entry name" value="Glycosyltransf_2"/>
</dbReference>
<dbReference type="Pfam" id="PF04464">
    <property type="entry name" value="Glyphos_transf"/>
    <property type="match status" value="1"/>
</dbReference>
<feature type="domain" description="Glycosyltransferase 2-like" evidence="1">
    <location>
        <begin position="456"/>
        <end position="582"/>
    </location>
</feature>
<evidence type="ECO:0000259" key="1">
    <source>
        <dbReference type="Pfam" id="PF00535"/>
    </source>
</evidence>
<gene>
    <name evidence="2" type="ordered locus">Dbac_0117</name>
</gene>
<dbReference type="Pfam" id="PF00535">
    <property type="entry name" value="Glycos_transf_2"/>
    <property type="match status" value="1"/>
</dbReference>
<sequence length="777" mass="89478">MSIDFIVWERHHFDHLKPIWQSIPDNLKGTFFIITQHDNSRDFTDLNRIKNKHIAKSFIEIEDTILSSQNPLVLATFYKVDFLLGINRPMVYVEHGAGQTYIDSPLYYFERKNILLDILPSKRLLEIFQLRYPYSVKRAVGCPALDKWHAEPIFLSNPTPNIALSFHFDRKTLPETRSAYLYFKSAIKALGLQNRWKILGHGHPRIIDQLSPIYAEYKIEIVRNFDNIMNRADIYICDNSSTLFEFASTDRPVVVLNAPWYRRDIEHGLRFWEHADVGVNCDHPDDLLDAIELALADLPEQQAKRNKAVKAVYEYTDGSASQRAANAIVEFASSWESNPGFLYPGTTEKGIRTFLSHSRILPETLAFKCEFHKKEILKAISLINESNPLHIADIEFHFWALALFLCKLGKNAEAKKICTDFYLSFGGSEILSTVFRQVLLAPSQSKPNDTRAPIVSVVIPLYNQGLFLKESVMSVVNQSYSNWELIIVNDGSTDDSLETAQNLAQRYSDQPITILDQTNKGKGCTRNRGVSESIGRYVCILDADDMLGSTYLEEAVSCLEQNPEAGWITPITLQFGRVHHIFYHFDFDLKEMLTVCPSPITSIFRRELWDEVEGFDETMTDREDWEFWIKAAESGWSSLHTETPQFMYRIQEKRFGERSDVNINSKLEIIQRHPWWFKSMSREQLLSLCGQFSTCNFTPEILNAPNVQKMTDLPKNRPIRKRLFKQIKDCWMAQNSLAPQPVVNSKATSLLRLAAHYAEKGDLKKAERYREAALKAK</sequence>
<dbReference type="EMBL" id="CP001629">
    <property type="protein sequence ID" value="ACU88246.1"/>
    <property type="molecule type" value="Genomic_DNA"/>
</dbReference>
<dbReference type="AlphaFoldDB" id="C7LT22"/>
<dbReference type="SUPFAM" id="SSF53448">
    <property type="entry name" value="Nucleotide-diphospho-sugar transferases"/>
    <property type="match status" value="1"/>
</dbReference>
<dbReference type="STRING" id="525897.Dbac_0117"/>